<dbReference type="OrthoDB" id="2436887at2759"/>
<feature type="coiled-coil region" evidence="1">
    <location>
        <begin position="374"/>
        <end position="408"/>
    </location>
</feature>
<dbReference type="Proteomes" id="UP000827284">
    <property type="component" value="Unassembled WGS sequence"/>
</dbReference>
<evidence type="ECO:0000313" key="3">
    <source>
        <dbReference type="EMBL" id="GJJ69194.1"/>
    </source>
</evidence>
<evidence type="ECO:0000256" key="2">
    <source>
        <dbReference type="SAM" id="MobiDB-lite"/>
    </source>
</evidence>
<dbReference type="AlphaFoldDB" id="A0A9P3H322"/>
<feature type="region of interest" description="Disordered" evidence="2">
    <location>
        <begin position="302"/>
        <end position="335"/>
    </location>
</feature>
<dbReference type="EMBL" id="BQFW01000002">
    <property type="protein sequence ID" value="GJJ69194.1"/>
    <property type="molecule type" value="Genomic_DNA"/>
</dbReference>
<feature type="compositionally biased region" description="Basic residues" evidence="2">
    <location>
        <begin position="56"/>
        <end position="73"/>
    </location>
</feature>
<sequence length="1005" mass="110033">MEYLNPTTATFVAAGAGAGAYYVYANVIEPQNQAQRILQAEQAQQELLRLEEAKLSKRGSNKQAKKKVLVARPKKGDGSSDKDEPENSTKDVDERITISNPFDILDSNNSNVSAASAQTARKDPKKAANKKNSVSASTSAVAVTVVTTEVVGASLLSSPVSSPAKTDKVVKSDTTPLVQNETKVDTAAQNKLTSKREKKASKKAASTAAPANTAPVSVSTAAAAAVTTQTLRTGKISPKQVVSSPQEAVDDREPSSFSSMHTPAMQSRSQTVITQMTASHPPLHSEHDDFQLVKSQSRKHTAQLSVSSTESSAIVVSTPERSPRKSTLPKNGTNAVEPVQEEVKVIDALEKATGPSAQEWEALQALVKAKELALVALETRQNQFVRKIQELEKQMDADAEVVKSAKRTEARAQRFDEKVQSLNYTNTALVSQLSVEKENTKDALLKLKKVQREHEKSLLQAVTAASVSAAAAAMAEHVCASQEGVDHSSELSTMETRIQELEHHRDHLITQNSDLQLQLQQLISESDSLRQQEDTLREREEERTRFLTQVQFQLHEAQASLSKKEARIELLEAEMGALEGELEGSKLEAEQYAARVGQAEEAVRSLGESYEGEKHSLMEELEMVRAAAAQEAMHAVNKESSVNAELQEQLEHVRAELVKMKEEHQTLSVKHEEQVAAMSAAAAAAAAELSHQNGTGRVELAVKTLELQKVQDKLTSTQSELKTARAEAQTLADQLGEAQAAHTQQMSARQAELDHLAKELKESNGQIATMSEQQAETKAQVAELQARTSEFSDMAQAQSDRLLGRLEEMEKTLAATIEREESLGAEKEALGLQLTDLSTKHEHCEALHSKLTQEQTELSTKFSTTTLEHDQLLKEKEQLAAEVLERKEVIERLEKSKFSIASECETLSLKLRAAIEAEQAAQDKLAELEELKEEYAAMAAHILDLEAKLSVPQKQEELVMMKEAGVEQLSVVEVHTKDQVEEQDMMEEVEETMSVPAPAEASTNY</sequence>
<name>A0A9P3H322_9FUNG</name>
<feature type="compositionally biased region" description="Polar residues" evidence="2">
    <location>
        <begin position="302"/>
        <end position="315"/>
    </location>
</feature>
<comment type="caution">
    <text evidence="3">The sequence shown here is derived from an EMBL/GenBank/DDBJ whole genome shotgun (WGS) entry which is preliminary data.</text>
</comment>
<keyword evidence="4" id="KW-1185">Reference proteome</keyword>
<feature type="coiled-coil region" evidence="1">
    <location>
        <begin position="636"/>
        <end position="670"/>
    </location>
</feature>
<evidence type="ECO:0000313" key="4">
    <source>
        <dbReference type="Proteomes" id="UP000827284"/>
    </source>
</evidence>
<dbReference type="Gene3D" id="1.10.287.1490">
    <property type="match status" value="2"/>
</dbReference>
<reference evidence="3" key="2">
    <citation type="journal article" date="2022" name="Microbiol. Resour. Announc.">
        <title>Whole-Genome Sequence of Entomortierella parvispora E1425, a Mucoromycotan Fungus Associated with Burkholderiaceae-Related Endosymbiotic Bacteria.</title>
        <authorList>
            <person name="Herlambang A."/>
            <person name="Guo Y."/>
            <person name="Takashima Y."/>
            <person name="Narisawa K."/>
            <person name="Ohta H."/>
            <person name="Nishizawa T."/>
        </authorList>
    </citation>
    <scope>NUCLEOTIDE SEQUENCE</scope>
    <source>
        <strain evidence="3">E1425</strain>
    </source>
</reference>
<proteinExistence type="predicted"/>
<keyword evidence="1" id="KW-0175">Coiled coil</keyword>
<evidence type="ECO:0000256" key="1">
    <source>
        <dbReference type="SAM" id="Coils"/>
    </source>
</evidence>
<protein>
    <submittedName>
        <fullName evidence="3">Uncharacterized protein</fullName>
    </submittedName>
</protein>
<feature type="region of interest" description="Disordered" evidence="2">
    <location>
        <begin position="52"/>
        <end position="139"/>
    </location>
</feature>
<accession>A0A9P3H322</accession>
<feature type="coiled-coil region" evidence="1">
    <location>
        <begin position="491"/>
        <end position="588"/>
    </location>
</feature>
<feature type="coiled-coil region" evidence="1">
    <location>
        <begin position="707"/>
        <end position="826"/>
    </location>
</feature>
<organism evidence="3 4">
    <name type="scientific">Entomortierella parvispora</name>
    <dbReference type="NCBI Taxonomy" id="205924"/>
    <lineage>
        <taxon>Eukaryota</taxon>
        <taxon>Fungi</taxon>
        <taxon>Fungi incertae sedis</taxon>
        <taxon>Mucoromycota</taxon>
        <taxon>Mortierellomycotina</taxon>
        <taxon>Mortierellomycetes</taxon>
        <taxon>Mortierellales</taxon>
        <taxon>Mortierellaceae</taxon>
        <taxon>Entomortierella</taxon>
    </lineage>
</organism>
<feature type="compositionally biased region" description="Low complexity" evidence="2">
    <location>
        <begin position="107"/>
        <end position="117"/>
    </location>
</feature>
<feature type="region of interest" description="Disordered" evidence="2">
    <location>
        <begin position="237"/>
        <end position="263"/>
    </location>
</feature>
<gene>
    <name evidence="3" type="ORF">EMPS_01540</name>
</gene>
<reference evidence="3" key="1">
    <citation type="submission" date="2021-11" db="EMBL/GenBank/DDBJ databases">
        <authorList>
            <person name="Herlambang A."/>
            <person name="Guo Y."/>
            <person name="Takashima Y."/>
            <person name="Nishizawa T."/>
        </authorList>
    </citation>
    <scope>NUCLEOTIDE SEQUENCE</scope>
    <source>
        <strain evidence="3">E1425</strain>
    </source>
</reference>
<feature type="region of interest" description="Disordered" evidence="2">
    <location>
        <begin position="180"/>
        <end position="211"/>
    </location>
</feature>
<feature type="compositionally biased region" description="Basic and acidic residues" evidence="2">
    <location>
        <begin position="74"/>
        <end position="96"/>
    </location>
</feature>
<feature type="compositionally biased region" description="Polar residues" evidence="2">
    <location>
        <begin position="180"/>
        <end position="192"/>
    </location>
</feature>
<feature type="compositionally biased region" description="Low complexity" evidence="2">
    <location>
        <begin position="130"/>
        <end position="139"/>
    </location>
</feature>
<feature type="coiled-coil region" evidence="1">
    <location>
        <begin position="873"/>
        <end position="948"/>
    </location>
</feature>
<feature type="region of interest" description="Disordered" evidence="2">
    <location>
        <begin position="984"/>
        <end position="1005"/>
    </location>
</feature>